<name>A0AAN6PU25_9PEZI</name>
<feature type="transmembrane region" description="Helical" evidence="1">
    <location>
        <begin position="184"/>
        <end position="207"/>
    </location>
</feature>
<proteinExistence type="predicted"/>
<comment type="caution">
    <text evidence="2">The sequence shown here is derived from an EMBL/GenBank/DDBJ whole genome shotgun (WGS) entry which is preliminary data.</text>
</comment>
<keyword evidence="1" id="KW-0812">Transmembrane</keyword>
<reference evidence="2" key="2">
    <citation type="submission" date="2023-05" db="EMBL/GenBank/DDBJ databases">
        <authorList>
            <consortium name="Lawrence Berkeley National Laboratory"/>
            <person name="Steindorff A."/>
            <person name="Hensen N."/>
            <person name="Bonometti L."/>
            <person name="Westerberg I."/>
            <person name="Brannstrom I.O."/>
            <person name="Guillou S."/>
            <person name="Cros-Aarteil S."/>
            <person name="Calhoun S."/>
            <person name="Haridas S."/>
            <person name="Kuo A."/>
            <person name="Mondo S."/>
            <person name="Pangilinan J."/>
            <person name="Riley R."/>
            <person name="Labutti K."/>
            <person name="Andreopoulos B."/>
            <person name="Lipzen A."/>
            <person name="Chen C."/>
            <person name="Yanf M."/>
            <person name="Daum C."/>
            <person name="Ng V."/>
            <person name="Clum A."/>
            <person name="Ohm R."/>
            <person name="Martin F."/>
            <person name="Silar P."/>
            <person name="Natvig D."/>
            <person name="Lalanne C."/>
            <person name="Gautier V."/>
            <person name="Ament-Velasquez S.L."/>
            <person name="Kruys A."/>
            <person name="Hutchinson M.I."/>
            <person name="Powell A.J."/>
            <person name="Barry K."/>
            <person name="Miller A.N."/>
            <person name="Grigoriev I.V."/>
            <person name="Debuchy R."/>
            <person name="Gladieux P."/>
            <person name="Thoren M.H."/>
            <person name="Johannesson H."/>
        </authorList>
    </citation>
    <scope>NUCLEOTIDE SEQUENCE</scope>
    <source>
        <strain evidence="2">CBS 757.83</strain>
    </source>
</reference>
<sequence>MAPAEGEFDGNDFANNLFSDLAPLLTLFGEQVTKQFLSMSMGWADNVLLAMGPLGILTVVVSAIRVGGVPKLKAIIGRAREERSTAEMELLSSTSSDLFMTVTSSKELSHMSTRDLTWKSALHGKLTKVAPNLALNISNSAASHTDLWIWALVGCFLQLASLVFSGLTTYRWNWAESANPHSTYGYPCYMVGTVLLCAGVALCGHVVESVSSETTLSCIPELRKKVCIVRIQQSCKVSDQHFGSFAIFNSLDNPDIRYSHLEGPSKEAR</sequence>
<keyword evidence="3" id="KW-1185">Reference proteome</keyword>
<keyword evidence="1" id="KW-0472">Membrane</keyword>
<evidence type="ECO:0000256" key="1">
    <source>
        <dbReference type="SAM" id="Phobius"/>
    </source>
</evidence>
<reference evidence="2" key="1">
    <citation type="journal article" date="2023" name="Mol. Phylogenet. Evol.">
        <title>Genome-scale phylogeny and comparative genomics of the fungal order Sordariales.</title>
        <authorList>
            <person name="Hensen N."/>
            <person name="Bonometti L."/>
            <person name="Westerberg I."/>
            <person name="Brannstrom I.O."/>
            <person name="Guillou S."/>
            <person name="Cros-Aarteil S."/>
            <person name="Calhoun S."/>
            <person name="Haridas S."/>
            <person name="Kuo A."/>
            <person name="Mondo S."/>
            <person name="Pangilinan J."/>
            <person name="Riley R."/>
            <person name="LaButti K."/>
            <person name="Andreopoulos B."/>
            <person name="Lipzen A."/>
            <person name="Chen C."/>
            <person name="Yan M."/>
            <person name="Daum C."/>
            <person name="Ng V."/>
            <person name="Clum A."/>
            <person name="Steindorff A."/>
            <person name="Ohm R.A."/>
            <person name="Martin F."/>
            <person name="Silar P."/>
            <person name="Natvig D.O."/>
            <person name="Lalanne C."/>
            <person name="Gautier V."/>
            <person name="Ament-Velasquez S.L."/>
            <person name="Kruys A."/>
            <person name="Hutchinson M.I."/>
            <person name="Powell A.J."/>
            <person name="Barry K."/>
            <person name="Miller A.N."/>
            <person name="Grigoriev I.V."/>
            <person name="Debuchy R."/>
            <person name="Gladieux P."/>
            <person name="Hiltunen Thoren M."/>
            <person name="Johannesson H."/>
        </authorList>
    </citation>
    <scope>NUCLEOTIDE SEQUENCE</scope>
    <source>
        <strain evidence="2">CBS 757.83</strain>
    </source>
</reference>
<accession>A0AAN6PU25</accession>
<keyword evidence="1" id="KW-1133">Transmembrane helix</keyword>
<protein>
    <submittedName>
        <fullName evidence="2">Uncharacterized protein</fullName>
    </submittedName>
</protein>
<dbReference type="Proteomes" id="UP001305647">
    <property type="component" value="Unassembled WGS sequence"/>
</dbReference>
<feature type="transmembrane region" description="Helical" evidence="1">
    <location>
        <begin position="147"/>
        <end position="172"/>
    </location>
</feature>
<evidence type="ECO:0000313" key="2">
    <source>
        <dbReference type="EMBL" id="KAK4097974.1"/>
    </source>
</evidence>
<dbReference type="EMBL" id="MU863664">
    <property type="protein sequence ID" value="KAK4097974.1"/>
    <property type="molecule type" value="Genomic_DNA"/>
</dbReference>
<dbReference type="AlphaFoldDB" id="A0AAN6PU25"/>
<gene>
    <name evidence="2" type="ORF">N658DRAFT_432982</name>
</gene>
<organism evidence="2 3">
    <name type="scientific">Parathielavia hyrcaniae</name>
    <dbReference type="NCBI Taxonomy" id="113614"/>
    <lineage>
        <taxon>Eukaryota</taxon>
        <taxon>Fungi</taxon>
        <taxon>Dikarya</taxon>
        <taxon>Ascomycota</taxon>
        <taxon>Pezizomycotina</taxon>
        <taxon>Sordariomycetes</taxon>
        <taxon>Sordariomycetidae</taxon>
        <taxon>Sordariales</taxon>
        <taxon>Chaetomiaceae</taxon>
        <taxon>Parathielavia</taxon>
    </lineage>
</organism>
<feature type="transmembrane region" description="Helical" evidence="1">
    <location>
        <begin position="47"/>
        <end position="68"/>
    </location>
</feature>
<evidence type="ECO:0000313" key="3">
    <source>
        <dbReference type="Proteomes" id="UP001305647"/>
    </source>
</evidence>